<organism evidence="1">
    <name type="scientific">Fulvimarina pelagi</name>
    <dbReference type="NCBI Taxonomy" id="217511"/>
    <lineage>
        <taxon>Bacteria</taxon>
        <taxon>Pseudomonadati</taxon>
        <taxon>Pseudomonadota</taxon>
        <taxon>Alphaproteobacteria</taxon>
        <taxon>Hyphomicrobiales</taxon>
        <taxon>Aurantimonadaceae</taxon>
        <taxon>Fulvimarina</taxon>
    </lineage>
</organism>
<dbReference type="EMBL" id="LC066397">
    <property type="protein sequence ID" value="BAT31496.1"/>
    <property type="molecule type" value="Genomic_DNA"/>
</dbReference>
<evidence type="ECO:0000313" key="1">
    <source>
        <dbReference type="EMBL" id="BAT31496.1"/>
    </source>
</evidence>
<protein>
    <submittedName>
        <fullName evidence="1">Uncharacterized protein</fullName>
    </submittedName>
</protein>
<proteinExistence type="predicted"/>
<name>A0A0P0ZC94_9HYPH</name>
<reference evidence="1" key="1">
    <citation type="journal article" date="2015" name="Proc. Natl. Acad. Sci. U.S.A.">
        <title>Bacterial clade with the ribosomal RNA operon on a small plasmid rather than the chromosome.</title>
        <authorList>
            <person name="Anda M."/>
            <person name="Ohtsubo Y."/>
            <person name="Okubo T."/>
            <person name="Sugawara M."/>
            <person name="Nagata Y."/>
            <person name="Tsuda M."/>
            <person name="Minamisawa K."/>
            <person name="Mitsui H."/>
        </authorList>
    </citation>
    <scope>NUCLEOTIDE SEQUENCE</scope>
    <source>
        <strain evidence="1">DSM 15513</strain>
    </source>
</reference>
<accession>A0A0P0ZC94</accession>
<sequence>MTPRKAHPKITDFNDWDPRFVANHRWEASLPTEASPKIAPAVRPSPEQTYVQLHGISGAATLEMIGGVRGAALRGEFRLALPLE</sequence>
<dbReference type="AlphaFoldDB" id="A0A0P0ZC94"/>